<evidence type="ECO:0000313" key="1">
    <source>
        <dbReference type="EMBL" id="NWJ47524.1"/>
    </source>
</evidence>
<name>A0A8T7M605_9CHLR</name>
<dbReference type="Proteomes" id="UP000521676">
    <property type="component" value="Unassembled WGS sequence"/>
</dbReference>
<dbReference type="EMBL" id="CP128400">
    <property type="protein sequence ID" value="WJW69436.1"/>
    <property type="molecule type" value="Genomic_DNA"/>
</dbReference>
<sequence>MYSLLWAKIPTLKPLQTALKLLDIADSEMKAYLPDYAGAVLEVAKR</sequence>
<accession>A0A8T7M605</accession>
<dbReference type="EMBL" id="JACATZ010000003">
    <property type="protein sequence ID" value="NWJ47524.1"/>
    <property type="molecule type" value="Genomic_DNA"/>
</dbReference>
<keyword evidence="4" id="KW-1185">Reference proteome</keyword>
<organism evidence="1 3">
    <name type="scientific">Candidatus Chlorohelix allophototropha</name>
    <dbReference type="NCBI Taxonomy" id="3003348"/>
    <lineage>
        <taxon>Bacteria</taxon>
        <taxon>Bacillati</taxon>
        <taxon>Chloroflexota</taxon>
        <taxon>Chloroflexia</taxon>
        <taxon>Candidatus Chloroheliales</taxon>
        <taxon>Candidatus Chloroheliaceae</taxon>
        <taxon>Candidatus Chlorohelix</taxon>
    </lineage>
</organism>
<evidence type="ECO:0000313" key="4">
    <source>
        <dbReference type="Proteomes" id="UP001431572"/>
    </source>
</evidence>
<gene>
    <name evidence="1" type="ORF">HXX08_16825</name>
    <name evidence="2" type="ORF">OZ401_003047</name>
</gene>
<protein>
    <submittedName>
        <fullName evidence="1">Uncharacterized protein</fullName>
    </submittedName>
</protein>
<reference evidence="2" key="2">
    <citation type="journal article" date="2024" name="Nature">
        <title>Anoxygenic phototroph of the Chloroflexota uses a type I reaction centre.</title>
        <authorList>
            <person name="Tsuji J.M."/>
            <person name="Shaw N.A."/>
            <person name="Nagashima S."/>
            <person name="Venkiteswaran J.J."/>
            <person name="Schiff S.L."/>
            <person name="Watanabe T."/>
            <person name="Fukui M."/>
            <person name="Hanada S."/>
            <person name="Tank M."/>
            <person name="Neufeld J.D."/>
        </authorList>
    </citation>
    <scope>NUCLEOTIDE SEQUENCE</scope>
    <source>
        <strain evidence="2">L227-S17</strain>
    </source>
</reference>
<dbReference type="AlphaFoldDB" id="A0A8T7M605"/>
<evidence type="ECO:0000313" key="3">
    <source>
        <dbReference type="Proteomes" id="UP000521676"/>
    </source>
</evidence>
<reference evidence="1 3" key="1">
    <citation type="submission" date="2020-06" db="EMBL/GenBank/DDBJ databases">
        <title>Anoxygenic phototrophic Chloroflexota member uses a Type I reaction center.</title>
        <authorList>
            <person name="Tsuji J.M."/>
            <person name="Shaw N.A."/>
            <person name="Nagashima S."/>
            <person name="Venkiteswaran J."/>
            <person name="Schiff S.L."/>
            <person name="Hanada S."/>
            <person name="Tank M."/>
            <person name="Neufeld J.D."/>
        </authorList>
    </citation>
    <scope>NUCLEOTIDE SEQUENCE [LARGE SCALE GENOMIC DNA]</scope>
    <source>
        <strain evidence="1">L227-S17</strain>
    </source>
</reference>
<evidence type="ECO:0000313" key="2">
    <source>
        <dbReference type="EMBL" id="WJW69436.1"/>
    </source>
</evidence>
<proteinExistence type="predicted"/>
<dbReference type="Proteomes" id="UP001431572">
    <property type="component" value="Chromosome 2"/>
</dbReference>
<dbReference type="RefSeq" id="WP_341471320.1">
    <property type="nucleotide sequence ID" value="NZ_CP128400.1"/>
</dbReference>